<name>A0A2P2KYR5_RHIMU</name>
<sequence>MITVFILSYFRNTTNQWHNGLLNQ</sequence>
<reference evidence="1" key="1">
    <citation type="submission" date="2018-02" db="EMBL/GenBank/DDBJ databases">
        <title>Rhizophora mucronata_Transcriptome.</title>
        <authorList>
            <person name="Meera S.P."/>
            <person name="Sreeshan A."/>
            <person name="Augustine A."/>
        </authorList>
    </citation>
    <scope>NUCLEOTIDE SEQUENCE</scope>
    <source>
        <tissue evidence="1">Leaf</tissue>
    </source>
</reference>
<accession>A0A2P2KYR5</accession>
<evidence type="ECO:0000313" key="1">
    <source>
        <dbReference type="EMBL" id="MBX10846.1"/>
    </source>
</evidence>
<dbReference type="AlphaFoldDB" id="A0A2P2KYR5"/>
<dbReference type="EMBL" id="GGEC01030362">
    <property type="protein sequence ID" value="MBX10846.1"/>
    <property type="molecule type" value="Transcribed_RNA"/>
</dbReference>
<protein>
    <submittedName>
        <fullName evidence="1">Uncharacterized protein</fullName>
    </submittedName>
</protein>
<proteinExistence type="predicted"/>
<organism evidence="1">
    <name type="scientific">Rhizophora mucronata</name>
    <name type="common">Asiatic mangrove</name>
    <dbReference type="NCBI Taxonomy" id="61149"/>
    <lineage>
        <taxon>Eukaryota</taxon>
        <taxon>Viridiplantae</taxon>
        <taxon>Streptophyta</taxon>
        <taxon>Embryophyta</taxon>
        <taxon>Tracheophyta</taxon>
        <taxon>Spermatophyta</taxon>
        <taxon>Magnoliopsida</taxon>
        <taxon>eudicotyledons</taxon>
        <taxon>Gunneridae</taxon>
        <taxon>Pentapetalae</taxon>
        <taxon>rosids</taxon>
        <taxon>fabids</taxon>
        <taxon>Malpighiales</taxon>
        <taxon>Rhizophoraceae</taxon>
        <taxon>Rhizophora</taxon>
    </lineage>
</organism>